<evidence type="ECO:0000256" key="5">
    <source>
        <dbReference type="ARBA" id="ARBA00015162"/>
    </source>
</evidence>
<evidence type="ECO:0000313" key="9">
    <source>
        <dbReference type="EMBL" id="CAG8806382.1"/>
    </source>
</evidence>
<dbReference type="GO" id="GO:0005737">
    <property type="term" value="C:cytoplasm"/>
    <property type="evidence" value="ECO:0007669"/>
    <property type="project" value="UniProtKB-SubCell"/>
</dbReference>
<keyword evidence="7" id="KW-0539">Nucleus</keyword>
<evidence type="ECO:0000313" key="10">
    <source>
        <dbReference type="Proteomes" id="UP000789405"/>
    </source>
</evidence>
<reference evidence="9" key="1">
    <citation type="submission" date="2021-06" db="EMBL/GenBank/DDBJ databases">
        <authorList>
            <person name="Kallberg Y."/>
            <person name="Tangrot J."/>
            <person name="Rosling A."/>
        </authorList>
    </citation>
    <scope>NUCLEOTIDE SEQUENCE</scope>
    <source>
        <strain evidence="9">MA453B</strain>
    </source>
</reference>
<protein>
    <recommendedName>
        <fullName evidence="5">Restriction of telomere capping protein 4</fullName>
    </recommendedName>
</protein>
<evidence type="ECO:0000256" key="3">
    <source>
        <dbReference type="ARBA" id="ARBA00004496"/>
    </source>
</evidence>
<proteinExistence type="inferred from homology"/>
<accession>A0A9N9K332</accession>
<evidence type="ECO:0000256" key="1">
    <source>
        <dbReference type="ARBA" id="ARBA00002738"/>
    </source>
</evidence>
<name>A0A9N9K332_9GLOM</name>
<keyword evidence="6" id="KW-0963">Cytoplasm</keyword>
<dbReference type="EMBL" id="CAJVPY010041151">
    <property type="protein sequence ID" value="CAG8806382.1"/>
    <property type="molecule type" value="Genomic_DNA"/>
</dbReference>
<organism evidence="9 10">
    <name type="scientific">Dentiscutata erythropus</name>
    <dbReference type="NCBI Taxonomy" id="1348616"/>
    <lineage>
        <taxon>Eukaryota</taxon>
        <taxon>Fungi</taxon>
        <taxon>Fungi incertae sedis</taxon>
        <taxon>Mucoromycota</taxon>
        <taxon>Glomeromycotina</taxon>
        <taxon>Glomeromycetes</taxon>
        <taxon>Diversisporales</taxon>
        <taxon>Gigasporaceae</taxon>
        <taxon>Dentiscutata</taxon>
    </lineage>
</organism>
<dbReference type="Pfam" id="PF14474">
    <property type="entry name" value="RTC4"/>
    <property type="match status" value="1"/>
</dbReference>
<dbReference type="PANTHER" id="PTHR41391">
    <property type="entry name" value="RESTRICTION OF TELOMERE CAPPING PROTEIN 4"/>
    <property type="match status" value="1"/>
</dbReference>
<evidence type="ECO:0000259" key="8">
    <source>
        <dbReference type="Pfam" id="PF14474"/>
    </source>
</evidence>
<evidence type="ECO:0000256" key="6">
    <source>
        <dbReference type="ARBA" id="ARBA00022490"/>
    </source>
</evidence>
<feature type="domain" description="Restriction of telomere capping protein 4 C-terminal" evidence="8">
    <location>
        <begin position="1"/>
        <end position="65"/>
    </location>
</feature>
<dbReference type="OrthoDB" id="128308at2759"/>
<sequence>PGYYGTRGASIIFKTLISLFIESKMLSLAMTSLQKSLNYLVEVHIPETAIRLIAEDRNISLDEAAK</sequence>
<comment type="similarity">
    <text evidence="4">Belongs to the RTC4 family.</text>
</comment>
<evidence type="ECO:0000256" key="2">
    <source>
        <dbReference type="ARBA" id="ARBA00004123"/>
    </source>
</evidence>
<comment type="caution">
    <text evidence="9">The sequence shown here is derived from an EMBL/GenBank/DDBJ whole genome shotgun (WGS) entry which is preliminary data.</text>
</comment>
<comment type="subcellular location">
    <subcellularLocation>
        <location evidence="3">Cytoplasm</location>
    </subcellularLocation>
    <subcellularLocation>
        <location evidence="2">Nucleus</location>
    </subcellularLocation>
</comment>
<feature type="non-terminal residue" evidence="9">
    <location>
        <position position="66"/>
    </location>
</feature>
<comment type="function">
    <text evidence="1">May be involved in a process influencing telomere capping.</text>
</comment>
<dbReference type="GO" id="GO:0005634">
    <property type="term" value="C:nucleus"/>
    <property type="evidence" value="ECO:0007669"/>
    <property type="project" value="UniProtKB-SubCell"/>
</dbReference>
<evidence type="ECO:0000256" key="7">
    <source>
        <dbReference type="ARBA" id="ARBA00023242"/>
    </source>
</evidence>
<dbReference type="Proteomes" id="UP000789405">
    <property type="component" value="Unassembled WGS sequence"/>
</dbReference>
<feature type="non-terminal residue" evidence="9">
    <location>
        <position position="1"/>
    </location>
</feature>
<keyword evidence="10" id="KW-1185">Reference proteome</keyword>
<evidence type="ECO:0000256" key="4">
    <source>
        <dbReference type="ARBA" id="ARBA00009461"/>
    </source>
</evidence>
<dbReference type="PANTHER" id="PTHR41391:SF1">
    <property type="entry name" value="RESTRICTION OF TELOMERE CAPPING PROTEIN 4"/>
    <property type="match status" value="1"/>
</dbReference>
<gene>
    <name evidence="9" type="ORF">DERYTH_LOCUS24461</name>
</gene>
<dbReference type="InterPro" id="IPR039024">
    <property type="entry name" value="RTC4"/>
</dbReference>
<dbReference type="InterPro" id="IPR028094">
    <property type="entry name" value="RTC4_C"/>
</dbReference>
<dbReference type="AlphaFoldDB" id="A0A9N9K332"/>